<gene>
    <name evidence="1" type="ORF">B4135_0896</name>
</gene>
<reference evidence="1 2" key="1">
    <citation type="submission" date="2016-01" db="EMBL/GenBank/DDBJ databases">
        <title>Draft Genome Sequences of Seven Thermophilic Sporeformers Isolated from Foods.</title>
        <authorList>
            <person name="Berendsen E.M."/>
            <person name="Wells-Bennik M.H."/>
            <person name="Krawcyk A.O."/>
            <person name="De Jong A."/>
            <person name="Holsappel S."/>
            <person name="Eijlander R.T."/>
            <person name="Kuipers O.P."/>
        </authorList>
    </citation>
    <scope>NUCLEOTIDE SEQUENCE [LARGE SCALE GENOMIC DNA]</scope>
    <source>
        <strain evidence="1 2">B4135</strain>
    </source>
</reference>
<dbReference type="STRING" id="301148.B4135_0896"/>
<dbReference type="AlphaFoldDB" id="A0A150M5Y6"/>
<accession>A0A150M5Y6</accession>
<proteinExistence type="predicted"/>
<protein>
    <submittedName>
        <fullName evidence="1">Uncharacterized protein</fullName>
    </submittedName>
</protein>
<name>A0A150M5Y6_9BACI</name>
<comment type="caution">
    <text evidence="1">The sequence shown here is derived from an EMBL/GenBank/DDBJ whole genome shotgun (WGS) entry which is preliminary data.</text>
</comment>
<evidence type="ECO:0000313" key="2">
    <source>
        <dbReference type="Proteomes" id="UP000075683"/>
    </source>
</evidence>
<evidence type="ECO:0000313" key="1">
    <source>
        <dbReference type="EMBL" id="KYD19997.1"/>
    </source>
</evidence>
<organism evidence="1 2">
    <name type="scientific">Caldibacillus debilis</name>
    <dbReference type="NCBI Taxonomy" id="301148"/>
    <lineage>
        <taxon>Bacteria</taxon>
        <taxon>Bacillati</taxon>
        <taxon>Bacillota</taxon>
        <taxon>Bacilli</taxon>
        <taxon>Bacillales</taxon>
        <taxon>Bacillaceae</taxon>
        <taxon>Caldibacillus</taxon>
    </lineage>
</organism>
<dbReference type="Proteomes" id="UP000075683">
    <property type="component" value="Unassembled WGS sequence"/>
</dbReference>
<dbReference type="EMBL" id="LQYT01000037">
    <property type="protein sequence ID" value="KYD19997.1"/>
    <property type="molecule type" value="Genomic_DNA"/>
</dbReference>
<sequence length="43" mass="5258">MGLFYLYYKICKYLYKYNFFTIFPQNSTQLLKTLHLIIKLGTD</sequence>